<evidence type="ECO:0000256" key="14">
    <source>
        <dbReference type="PIRSR" id="PIRSR618044-2"/>
    </source>
</evidence>
<keyword evidence="10" id="KW-0573">Peptidoglycan synthesis</keyword>
<evidence type="ECO:0000256" key="7">
    <source>
        <dbReference type="ARBA" id="ARBA00022729"/>
    </source>
</evidence>
<keyword evidence="18" id="KW-1185">Reference proteome</keyword>
<comment type="similarity">
    <text evidence="3 15">Belongs to the peptidase S11 family.</text>
</comment>
<evidence type="ECO:0000256" key="6">
    <source>
        <dbReference type="ARBA" id="ARBA00022670"/>
    </source>
</evidence>
<dbReference type="SUPFAM" id="SSF56601">
    <property type="entry name" value="beta-lactamase/transpeptidase-like"/>
    <property type="match status" value="1"/>
</dbReference>
<evidence type="ECO:0000256" key="3">
    <source>
        <dbReference type="ARBA" id="ARBA00007164"/>
    </source>
</evidence>
<dbReference type="GO" id="GO:0008360">
    <property type="term" value="P:regulation of cell shape"/>
    <property type="evidence" value="ECO:0007669"/>
    <property type="project" value="UniProtKB-KW"/>
</dbReference>
<dbReference type="InterPro" id="IPR018044">
    <property type="entry name" value="Peptidase_S11"/>
</dbReference>
<evidence type="ECO:0000313" key="17">
    <source>
        <dbReference type="EMBL" id="TCL58623.1"/>
    </source>
</evidence>
<dbReference type="EMBL" id="SLUN01000041">
    <property type="protein sequence ID" value="TCL58623.1"/>
    <property type="molecule type" value="Genomic_DNA"/>
</dbReference>
<dbReference type="Pfam" id="PF00768">
    <property type="entry name" value="Peptidase_S11"/>
    <property type="match status" value="1"/>
</dbReference>
<dbReference type="Proteomes" id="UP000295008">
    <property type="component" value="Unassembled WGS sequence"/>
</dbReference>
<organism evidence="17 18">
    <name type="scientific">Hydrogenispora ethanolica</name>
    <dbReference type="NCBI Taxonomy" id="1082276"/>
    <lineage>
        <taxon>Bacteria</taxon>
        <taxon>Bacillati</taxon>
        <taxon>Bacillota</taxon>
        <taxon>Hydrogenispora</taxon>
    </lineage>
</organism>
<comment type="caution">
    <text evidence="17">The sequence shown here is derived from an EMBL/GenBank/DDBJ whole genome shotgun (WGS) entry which is preliminary data.</text>
</comment>
<keyword evidence="7" id="KW-0732">Signal</keyword>
<keyword evidence="6" id="KW-0645">Protease</keyword>
<feature type="active site" evidence="13">
    <location>
        <position position="131"/>
    </location>
</feature>
<dbReference type="InterPro" id="IPR037167">
    <property type="entry name" value="Peptidase_S11_C_sf"/>
</dbReference>
<comment type="catalytic activity">
    <reaction evidence="12">
        <text>Preferential cleavage: (Ac)2-L-Lys-D-Ala-|-D-Ala. Also transpeptidation of peptidyl-alanyl moieties that are N-acyl substituents of D-alanine.</text>
        <dbReference type="EC" id="3.4.16.4"/>
    </reaction>
</comment>
<evidence type="ECO:0000256" key="5">
    <source>
        <dbReference type="ARBA" id="ARBA00022645"/>
    </source>
</evidence>
<keyword evidence="8" id="KW-0378">Hydrolase</keyword>
<dbReference type="PRINTS" id="PR00725">
    <property type="entry name" value="DADACBPTASE1"/>
</dbReference>
<evidence type="ECO:0000256" key="13">
    <source>
        <dbReference type="PIRSR" id="PIRSR618044-1"/>
    </source>
</evidence>
<proteinExistence type="inferred from homology"/>
<keyword evidence="5 17" id="KW-0121">Carboxypeptidase</keyword>
<evidence type="ECO:0000259" key="16">
    <source>
        <dbReference type="SMART" id="SM00936"/>
    </source>
</evidence>
<dbReference type="AlphaFoldDB" id="A0A4R1R013"/>
<dbReference type="InterPro" id="IPR001967">
    <property type="entry name" value="Peptidase_S11_N"/>
</dbReference>
<dbReference type="GO" id="GO:0009002">
    <property type="term" value="F:serine-type D-Ala-D-Ala carboxypeptidase activity"/>
    <property type="evidence" value="ECO:0007669"/>
    <property type="project" value="UniProtKB-EC"/>
</dbReference>
<comment type="pathway">
    <text evidence="2">Cell wall biogenesis; peptidoglycan biosynthesis.</text>
</comment>
<reference evidence="17 18" key="1">
    <citation type="submission" date="2019-03" db="EMBL/GenBank/DDBJ databases">
        <title>Genomic Encyclopedia of Type Strains, Phase IV (KMG-IV): sequencing the most valuable type-strain genomes for metagenomic binning, comparative biology and taxonomic classification.</title>
        <authorList>
            <person name="Goeker M."/>
        </authorList>
    </citation>
    <scope>NUCLEOTIDE SEQUENCE [LARGE SCALE GENOMIC DNA]</scope>
    <source>
        <strain evidence="17 18">LX-B</strain>
    </source>
</reference>
<name>A0A4R1R013_HYDET</name>
<evidence type="ECO:0000256" key="2">
    <source>
        <dbReference type="ARBA" id="ARBA00004752"/>
    </source>
</evidence>
<feature type="domain" description="Peptidase S11 D-Ala-D-Ala carboxypeptidase A C-terminal" evidence="16">
    <location>
        <begin position="284"/>
        <end position="374"/>
    </location>
</feature>
<dbReference type="UniPathway" id="UPA00219"/>
<evidence type="ECO:0000256" key="4">
    <source>
        <dbReference type="ARBA" id="ARBA00012448"/>
    </source>
</evidence>
<dbReference type="Pfam" id="PF07943">
    <property type="entry name" value="PBP5_C"/>
    <property type="match status" value="1"/>
</dbReference>
<dbReference type="GO" id="GO:0009252">
    <property type="term" value="P:peptidoglycan biosynthetic process"/>
    <property type="evidence" value="ECO:0007669"/>
    <property type="project" value="UniProtKB-UniPathway"/>
</dbReference>
<evidence type="ECO:0000256" key="10">
    <source>
        <dbReference type="ARBA" id="ARBA00022984"/>
    </source>
</evidence>
<dbReference type="PANTHER" id="PTHR21581:SF6">
    <property type="entry name" value="TRAFFICKING PROTEIN PARTICLE COMPLEX SUBUNIT 12"/>
    <property type="match status" value="1"/>
</dbReference>
<evidence type="ECO:0000313" key="18">
    <source>
        <dbReference type="Proteomes" id="UP000295008"/>
    </source>
</evidence>
<protein>
    <recommendedName>
        <fullName evidence="4">serine-type D-Ala-D-Ala carboxypeptidase</fullName>
        <ecNumber evidence="4">3.4.16.4</ecNumber>
    </recommendedName>
</protein>
<evidence type="ECO:0000256" key="9">
    <source>
        <dbReference type="ARBA" id="ARBA00022960"/>
    </source>
</evidence>
<dbReference type="EC" id="3.4.16.4" evidence="4"/>
<dbReference type="InterPro" id="IPR012907">
    <property type="entry name" value="Peptidase_S11_C"/>
</dbReference>
<comment type="function">
    <text evidence="1">Removes C-terminal D-alanyl residues from sugar-peptide cell wall precursors.</text>
</comment>
<feature type="binding site" evidence="14">
    <location>
        <position position="234"/>
    </location>
    <ligand>
        <name>substrate</name>
    </ligand>
</feature>
<dbReference type="GO" id="GO:0071555">
    <property type="term" value="P:cell wall organization"/>
    <property type="evidence" value="ECO:0007669"/>
    <property type="project" value="UniProtKB-KW"/>
</dbReference>
<evidence type="ECO:0000256" key="11">
    <source>
        <dbReference type="ARBA" id="ARBA00023316"/>
    </source>
</evidence>
<dbReference type="Gene3D" id="2.60.410.10">
    <property type="entry name" value="D-Ala-D-Ala carboxypeptidase, C-terminal domain"/>
    <property type="match status" value="1"/>
</dbReference>
<evidence type="ECO:0000256" key="12">
    <source>
        <dbReference type="ARBA" id="ARBA00034000"/>
    </source>
</evidence>
<sequence>MMDICRKGGSGLRFKKTVILAVAALLGLMVGWTLPARAAFNIDARAAILMDPVSGRVLFAQDEHQRLPPASVTKVMTMLLILEDIHSGRAHWNDPITTSAVAATMGGSQVYLKEGETFPLKELFKTVAVVSANDSSAAIAEHLYGSVQDFVEAMNEKARELGLKNTHFANETGLPDPGHYSSAYDLAVISRELVQYPEIFEFTSIWLDKFRDGQFMLRNTNELIQVYRGCDGLKTGHTDEAKFCLSATAKRGDFRLLSVVLGAETNAKRLAESRRLLDYGYRNFQWKTIKESKGTAGQVSISAAQKQLVPVKLKGDLGTVVERGKDQLIETRIAVDPKLKLPVAAGGRIGTMTATLNGKTVARAPVYAVERVEQANFLTRLWRGLRDFFTGLFRKSAR</sequence>
<dbReference type="SMART" id="SM00936">
    <property type="entry name" value="PBP5_C"/>
    <property type="match status" value="1"/>
</dbReference>
<gene>
    <name evidence="17" type="ORF">EDC14_104116</name>
</gene>
<dbReference type="InterPro" id="IPR015956">
    <property type="entry name" value="Peniciliin-bd_prot_C_sf"/>
</dbReference>
<keyword evidence="11" id="KW-0961">Cell wall biogenesis/degradation</keyword>
<evidence type="ECO:0000256" key="8">
    <source>
        <dbReference type="ARBA" id="ARBA00022801"/>
    </source>
</evidence>
<evidence type="ECO:0000256" key="1">
    <source>
        <dbReference type="ARBA" id="ARBA00003217"/>
    </source>
</evidence>
<dbReference type="Gene3D" id="3.40.710.10">
    <property type="entry name" value="DD-peptidase/beta-lactamase superfamily"/>
    <property type="match status" value="1"/>
</dbReference>
<dbReference type="InterPro" id="IPR012338">
    <property type="entry name" value="Beta-lactam/transpept-like"/>
</dbReference>
<dbReference type="SUPFAM" id="SSF69189">
    <property type="entry name" value="Penicillin-binding protein associated domain"/>
    <property type="match status" value="1"/>
</dbReference>
<feature type="active site" description="Acyl-ester intermediate" evidence="13">
    <location>
        <position position="71"/>
    </location>
</feature>
<evidence type="ECO:0000256" key="15">
    <source>
        <dbReference type="RuleBase" id="RU004016"/>
    </source>
</evidence>
<dbReference type="GO" id="GO:0006508">
    <property type="term" value="P:proteolysis"/>
    <property type="evidence" value="ECO:0007669"/>
    <property type="project" value="UniProtKB-KW"/>
</dbReference>
<accession>A0A4R1R013</accession>
<keyword evidence="9" id="KW-0133">Cell shape</keyword>
<feature type="active site" description="Proton acceptor" evidence="13">
    <location>
        <position position="74"/>
    </location>
</feature>
<dbReference type="PANTHER" id="PTHR21581">
    <property type="entry name" value="D-ALANYL-D-ALANINE CARBOXYPEPTIDASE"/>
    <property type="match status" value="1"/>
</dbReference>